<keyword evidence="1" id="KW-0175">Coiled coil</keyword>
<accession>A0A5E4QCY9</accession>
<proteinExistence type="predicted"/>
<gene>
    <name evidence="3" type="ORF">LSINAPIS_LOCUS6937</name>
</gene>
<reference evidence="3 4" key="1">
    <citation type="submission" date="2017-07" db="EMBL/GenBank/DDBJ databases">
        <authorList>
            <person name="Talla V."/>
            <person name="Backstrom N."/>
        </authorList>
    </citation>
    <scope>NUCLEOTIDE SEQUENCE [LARGE SCALE GENOMIC DNA]</scope>
</reference>
<dbReference type="Gene3D" id="1.10.287.1490">
    <property type="match status" value="1"/>
</dbReference>
<feature type="coiled-coil region" evidence="1">
    <location>
        <begin position="54"/>
        <end position="144"/>
    </location>
</feature>
<keyword evidence="4" id="KW-1185">Reference proteome</keyword>
<feature type="non-terminal residue" evidence="3">
    <location>
        <position position="145"/>
    </location>
</feature>
<dbReference type="Pfam" id="PF21771">
    <property type="entry name" value="CFAP58_CC"/>
    <property type="match status" value="1"/>
</dbReference>
<evidence type="ECO:0000259" key="2">
    <source>
        <dbReference type="Pfam" id="PF21771"/>
    </source>
</evidence>
<feature type="domain" description="Cilia- and flagella-associated protein 58 central coiled coil" evidence="2">
    <location>
        <begin position="8"/>
        <end position="144"/>
    </location>
</feature>
<evidence type="ECO:0000256" key="1">
    <source>
        <dbReference type="SAM" id="Coils"/>
    </source>
</evidence>
<sequence length="145" mass="16553">MLEETIVLNEKIDETAEEVRLRTADILDLKKALREEAIKSKKMSVALDTTRAERNMLHKNYTEALDEIQDLKQKLKMLAYQIEQLKEDISGKESGLKSCEGALSKCHKKNEQLRSEVQAGLARLAEAKADMTALRQEEARLNRIL</sequence>
<protein>
    <recommendedName>
        <fullName evidence="2">Cilia- and flagella-associated protein 58 central coiled coil domain-containing protein</fullName>
    </recommendedName>
</protein>
<evidence type="ECO:0000313" key="4">
    <source>
        <dbReference type="Proteomes" id="UP000324832"/>
    </source>
</evidence>
<dbReference type="Proteomes" id="UP000324832">
    <property type="component" value="Unassembled WGS sequence"/>
</dbReference>
<dbReference type="InterPro" id="IPR049270">
    <property type="entry name" value="CFAP58_CC"/>
</dbReference>
<name>A0A5E4QCY9_9NEOP</name>
<dbReference type="AlphaFoldDB" id="A0A5E4QCY9"/>
<organism evidence="3 4">
    <name type="scientific">Leptidea sinapis</name>
    <dbReference type="NCBI Taxonomy" id="189913"/>
    <lineage>
        <taxon>Eukaryota</taxon>
        <taxon>Metazoa</taxon>
        <taxon>Ecdysozoa</taxon>
        <taxon>Arthropoda</taxon>
        <taxon>Hexapoda</taxon>
        <taxon>Insecta</taxon>
        <taxon>Pterygota</taxon>
        <taxon>Neoptera</taxon>
        <taxon>Endopterygota</taxon>
        <taxon>Lepidoptera</taxon>
        <taxon>Glossata</taxon>
        <taxon>Ditrysia</taxon>
        <taxon>Papilionoidea</taxon>
        <taxon>Pieridae</taxon>
        <taxon>Dismorphiinae</taxon>
        <taxon>Leptidea</taxon>
    </lineage>
</organism>
<evidence type="ECO:0000313" key="3">
    <source>
        <dbReference type="EMBL" id="VVC95151.1"/>
    </source>
</evidence>
<dbReference type="EMBL" id="FZQP02002226">
    <property type="protein sequence ID" value="VVC95151.1"/>
    <property type="molecule type" value="Genomic_DNA"/>
</dbReference>